<accession>A0A0A9HHP3</accession>
<dbReference type="AlphaFoldDB" id="A0A0A9HHP3"/>
<name>A0A0A9HHP3_ARUDO</name>
<evidence type="ECO:0000313" key="1">
    <source>
        <dbReference type="EMBL" id="JAE32423.1"/>
    </source>
</evidence>
<sequence>MYNGAGINFSKGTRVVGKERKYSCSMLIIYPQNPV</sequence>
<dbReference type="EMBL" id="GBRH01165473">
    <property type="protein sequence ID" value="JAE32423.1"/>
    <property type="molecule type" value="Transcribed_RNA"/>
</dbReference>
<reference evidence="1" key="1">
    <citation type="submission" date="2014-09" db="EMBL/GenBank/DDBJ databases">
        <authorList>
            <person name="Magalhaes I.L.F."/>
            <person name="Oliveira U."/>
            <person name="Santos F.R."/>
            <person name="Vidigal T.H.D.A."/>
            <person name="Brescovit A.D."/>
            <person name="Santos A.J."/>
        </authorList>
    </citation>
    <scope>NUCLEOTIDE SEQUENCE</scope>
    <source>
        <tissue evidence="1">Shoot tissue taken approximately 20 cm above the soil surface</tissue>
    </source>
</reference>
<reference evidence="1" key="2">
    <citation type="journal article" date="2015" name="Data Brief">
        <title>Shoot transcriptome of the giant reed, Arundo donax.</title>
        <authorList>
            <person name="Barrero R.A."/>
            <person name="Guerrero F.D."/>
            <person name="Moolhuijzen P."/>
            <person name="Goolsby J.A."/>
            <person name="Tidwell J."/>
            <person name="Bellgard S.E."/>
            <person name="Bellgard M.I."/>
        </authorList>
    </citation>
    <scope>NUCLEOTIDE SEQUENCE</scope>
    <source>
        <tissue evidence="1">Shoot tissue taken approximately 20 cm above the soil surface</tissue>
    </source>
</reference>
<protein>
    <submittedName>
        <fullName evidence="1">Uncharacterized protein</fullName>
    </submittedName>
</protein>
<organism evidence="1">
    <name type="scientific">Arundo donax</name>
    <name type="common">Giant reed</name>
    <name type="synonym">Donax arundinaceus</name>
    <dbReference type="NCBI Taxonomy" id="35708"/>
    <lineage>
        <taxon>Eukaryota</taxon>
        <taxon>Viridiplantae</taxon>
        <taxon>Streptophyta</taxon>
        <taxon>Embryophyta</taxon>
        <taxon>Tracheophyta</taxon>
        <taxon>Spermatophyta</taxon>
        <taxon>Magnoliopsida</taxon>
        <taxon>Liliopsida</taxon>
        <taxon>Poales</taxon>
        <taxon>Poaceae</taxon>
        <taxon>PACMAD clade</taxon>
        <taxon>Arundinoideae</taxon>
        <taxon>Arundineae</taxon>
        <taxon>Arundo</taxon>
    </lineage>
</organism>
<proteinExistence type="predicted"/>